<dbReference type="Gene3D" id="2.160.20.10">
    <property type="entry name" value="Single-stranded right-handed beta-helix, Pectin lyase-like"/>
    <property type="match status" value="1"/>
</dbReference>
<organism evidence="6 7">
    <name type="scientific">Aquincola agrisoli</name>
    <dbReference type="NCBI Taxonomy" id="3119538"/>
    <lineage>
        <taxon>Bacteria</taxon>
        <taxon>Pseudomonadati</taxon>
        <taxon>Pseudomonadota</taxon>
        <taxon>Betaproteobacteria</taxon>
        <taxon>Burkholderiales</taxon>
        <taxon>Sphaerotilaceae</taxon>
        <taxon>Aquincola</taxon>
    </lineage>
</organism>
<dbReference type="Pfam" id="PF00544">
    <property type="entry name" value="Pectate_lyase_4"/>
    <property type="match status" value="1"/>
</dbReference>
<dbReference type="Proteomes" id="UP001336250">
    <property type="component" value="Unassembled WGS sequence"/>
</dbReference>
<feature type="signal peptide" evidence="4">
    <location>
        <begin position="1"/>
        <end position="29"/>
    </location>
</feature>
<evidence type="ECO:0000256" key="3">
    <source>
        <dbReference type="SAM" id="MobiDB-lite"/>
    </source>
</evidence>
<evidence type="ECO:0000256" key="2">
    <source>
        <dbReference type="RuleBase" id="RU361173"/>
    </source>
</evidence>
<keyword evidence="7" id="KW-1185">Reference proteome</keyword>
<evidence type="ECO:0000313" key="6">
    <source>
        <dbReference type="EMBL" id="MEF7614383.1"/>
    </source>
</evidence>
<dbReference type="PROSITE" id="PS51257">
    <property type="entry name" value="PROKAR_LIPOPROTEIN"/>
    <property type="match status" value="1"/>
</dbReference>
<dbReference type="InterPro" id="IPR012334">
    <property type="entry name" value="Pectin_lyas_fold"/>
</dbReference>
<comment type="similarity">
    <text evidence="2">Belongs to the polysaccharide lyase 1 family.</text>
</comment>
<feature type="chain" id="PRO_5043432315" description="Pectate lyase domain-containing protein" evidence="4">
    <location>
        <begin position="30"/>
        <end position="449"/>
    </location>
</feature>
<dbReference type="GO" id="GO:0005576">
    <property type="term" value="C:extracellular region"/>
    <property type="evidence" value="ECO:0007669"/>
    <property type="project" value="UniProtKB-SubCell"/>
</dbReference>
<comment type="caution">
    <text evidence="6">The sequence shown here is derived from an EMBL/GenBank/DDBJ whole genome shotgun (WGS) entry which is preliminary data.</text>
</comment>
<dbReference type="EMBL" id="JAZIBG010000024">
    <property type="protein sequence ID" value="MEF7614383.1"/>
    <property type="molecule type" value="Genomic_DNA"/>
</dbReference>
<evidence type="ECO:0000256" key="4">
    <source>
        <dbReference type="SAM" id="SignalP"/>
    </source>
</evidence>
<protein>
    <recommendedName>
        <fullName evidence="5">Pectate lyase domain-containing protein</fullName>
    </recommendedName>
</protein>
<feature type="region of interest" description="Disordered" evidence="3">
    <location>
        <begin position="53"/>
        <end position="73"/>
    </location>
</feature>
<dbReference type="RefSeq" id="WP_332289356.1">
    <property type="nucleotide sequence ID" value="NZ_JAZIBG010000024.1"/>
</dbReference>
<dbReference type="AlphaFoldDB" id="A0AAW9Q2Z2"/>
<accession>A0AAW9Q2Z2</accession>
<evidence type="ECO:0000259" key="5">
    <source>
        <dbReference type="SMART" id="SM00656"/>
    </source>
</evidence>
<keyword evidence="2" id="KW-0119">Carbohydrate metabolism</keyword>
<name>A0AAW9Q2Z2_9BURK</name>
<dbReference type="GO" id="GO:0000272">
    <property type="term" value="P:polysaccharide catabolic process"/>
    <property type="evidence" value="ECO:0007669"/>
    <property type="project" value="UniProtKB-KW"/>
</dbReference>
<reference evidence="6 7" key="1">
    <citation type="submission" date="2024-02" db="EMBL/GenBank/DDBJ databases">
        <title>Genome sequence of Aquincola sp. MAHUQ-54.</title>
        <authorList>
            <person name="Huq M.A."/>
        </authorList>
    </citation>
    <scope>NUCLEOTIDE SEQUENCE [LARGE SCALE GENOMIC DNA]</scope>
    <source>
        <strain evidence="6 7">MAHUQ-54</strain>
    </source>
</reference>
<keyword evidence="4" id="KW-0732">Signal</keyword>
<dbReference type="PROSITE" id="PS51318">
    <property type="entry name" value="TAT"/>
    <property type="match status" value="1"/>
</dbReference>
<dbReference type="InterPro" id="IPR002022">
    <property type="entry name" value="Pec_lyase"/>
</dbReference>
<comment type="subcellular location">
    <subcellularLocation>
        <location evidence="2">Secreted</location>
    </subcellularLocation>
</comment>
<keyword evidence="2" id="KW-0624">Polysaccharide degradation</keyword>
<dbReference type="PANTHER" id="PTHR31683">
    <property type="entry name" value="PECTATE LYASE 18-RELATED"/>
    <property type="match status" value="1"/>
</dbReference>
<dbReference type="InterPro" id="IPR045032">
    <property type="entry name" value="PEL"/>
</dbReference>
<evidence type="ECO:0000313" key="7">
    <source>
        <dbReference type="Proteomes" id="UP001336250"/>
    </source>
</evidence>
<sequence length="449" mass="48411">MNMPLRAAAPSRRRLLHTLGAVAAAAALAATAGCGSAPPASSSTAAWEREGLPAGDGWASAEGGTRGGADAQPSHVFDVRNRAELVAALAAGPAGAPRIVRVHGRIDLSVDGQNRPVGAEAFRDPAFDFEAYLRAYDPAVWGKRPPAGPLEDARQRSAERQQATTVVAVPSNTTLLGAGRDAGIVHGTLLLKGVRNVIIRNLHFADAFDHFPAWDPKDNANGEWNSEYDNISLVGATHVWVDHCSFSDGERPDHTARTALGRPMQHHDGLLDITQGSNYVTVSYNRFHDHDKTHLVGSSDKAVEDDGRLKVTFHHNWWDRIKERAPRVRYGQVHVYNNLYTGSSEPPYAFGYSIGVGVNSRVFSEHNVWRLTGDVPATAIVKLWKGQTFFDRGSLLNGQPVDLLAQLRQANPAAALSADVGWQPALAGRVEPARDVERNVRASAGAGRL</sequence>
<gene>
    <name evidence="6" type="ORF">V4F39_10730</name>
</gene>
<dbReference type="InterPro" id="IPR011050">
    <property type="entry name" value="Pectin_lyase_fold/virulence"/>
</dbReference>
<dbReference type="GO" id="GO:0030570">
    <property type="term" value="F:pectate lyase activity"/>
    <property type="evidence" value="ECO:0007669"/>
    <property type="project" value="InterPro"/>
</dbReference>
<feature type="domain" description="Pectate lyase" evidence="5">
    <location>
        <begin position="135"/>
        <end position="375"/>
    </location>
</feature>
<dbReference type="SMART" id="SM00656">
    <property type="entry name" value="Amb_all"/>
    <property type="match status" value="1"/>
</dbReference>
<keyword evidence="1 2" id="KW-0456">Lyase</keyword>
<evidence type="ECO:0000256" key="1">
    <source>
        <dbReference type="ARBA" id="ARBA00023239"/>
    </source>
</evidence>
<dbReference type="PANTHER" id="PTHR31683:SF18">
    <property type="entry name" value="PECTATE LYASE 21-RELATED"/>
    <property type="match status" value="1"/>
</dbReference>
<keyword evidence="2" id="KW-0964">Secreted</keyword>
<dbReference type="SUPFAM" id="SSF51126">
    <property type="entry name" value="Pectin lyase-like"/>
    <property type="match status" value="1"/>
</dbReference>
<dbReference type="InterPro" id="IPR006311">
    <property type="entry name" value="TAT_signal"/>
</dbReference>
<proteinExistence type="inferred from homology"/>